<feature type="non-terminal residue" evidence="1">
    <location>
        <position position="38"/>
    </location>
</feature>
<reference evidence="1" key="1">
    <citation type="journal article" date="2015" name="Nature">
        <title>Complex archaea that bridge the gap between prokaryotes and eukaryotes.</title>
        <authorList>
            <person name="Spang A."/>
            <person name="Saw J.H."/>
            <person name="Jorgensen S.L."/>
            <person name="Zaremba-Niedzwiedzka K."/>
            <person name="Martijn J."/>
            <person name="Lind A.E."/>
            <person name="van Eijk R."/>
            <person name="Schleper C."/>
            <person name="Guy L."/>
            <person name="Ettema T.J."/>
        </authorList>
    </citation>
    <scope>NUCLEOTIDE SEQUENCE</scope>
</reference>
<dbReference type="EMBL" id="LAZR01067814">
    <property type="protein sequence ID" value="KKK50845.1"/>
    <property type="molecule type" value="Genomic_DNA"/>
</dbReference>
<gene>
    <name evidence="1" type="ORF">LCGC14_3120960</name>
</gene>
<sequence length="38" mass="4720">MEFDKKDYEDLVLDIIIEYLNKNRYIELEILVPFIKSR</sequence>
<organism evidence="1">
    <name type="scientific">marine sediment metagenome</name>
    <dbReference type="NCBI Taxonomy" id="412755"/>
    <lineage>
        <taxon>unclassified sequences</taxon>
        <taxon>metagenomes</taxon>
        <taxon>ecological metagenomes</taxon>
    </lineage>
</organism>
<evidence type="ECO:0000313" key="1">
    <source>
        <dbReference type="EMBL" id="KKK50845.1"/>
    </source>
</evidence>
<accession>A0A0F8WR57</accession>
<name>A0A0F8WR57_9ZZZZ</name>
<comment type="caution">
    <text evidence="1">The sequence shown here is derived from an EMBL/GenBank/DDBJ whole genome shotgun (WGS) entry which is preliminary data.</text>
</comment>
<proteinExistence type="predicted"/>
<dbReference type="AlphaFoldDB" id="A0A0F8WR57"/>
<protein>
    <submittedName>
        <fullName evidence="1">Uncharacterized protein</fullName>
    </submittedName>
</protein>